<gene>
    <name evidence="1" type="ORF">CRP01_12475</name>
</gene>
<sequence length="93" mass="10801">MRIIGYIEHPELKITIFKMDTRISVKFEKGYLEQTFKFRQANGLEGAKEIRQLVDAKFLGQVEDQFSQMEALHEAAITTHFPPEPADEFDDII</sequence>
<dbReference type="AlphaFoldDB" id="A0A2D0ND95"/>
<evidence type="ECO:0000313" key="1">
    <source>
        <dbReference type="EMBL" id="PHN06378.1"/>
    </source>
</evidence>
<organism evidence="1 2">
    <name type="scientific">Flavilitoribacter nigricans (strain ATCC 23147 / DSM 23189 / NBRC 102662 / NCIMB 1420 / SS-2)</name>
    <name type="common">Lewinella nigricans</name>
    <dbReference type="NCBI Taxonomy" id="1122177"/>
    <lineage>
        <taxon>Bacteria</taxon>
        <taxon>Pseudomonadati</taxon>
        <taxon>Bacteroidota</taxon>
        <taxon>Saprospiria</taxon>
        <taxon>Saprospirales</taxon>
        <taxon>Lewinellaceae</taxon>
        <taxon>Flavilitoribacter</taxon>
    </lineage>
</organism>
<keyword evidence="2" id="KW-1185">Reference proteome</keyword>
<accession>A0A2D0ND95</accession>
<dbReference type="Proteomes" id="UP000223913">
    <property type="component" value="Unassembled WGS sequence"/>
</dbReference>
<comment type="caution">
    <text evidence="1">The sequence shown here is derived from an EMBL/GenBank/DDBJ whole genome shotgun (WGS) entry which is preliminary data.</text>
</comment>
<dbReference type="EMBL" id="PDUD01000018">
    <property type="protein sequence ID" value="PHN06378.1"/>
    <property type="molecule type" value="Genomic_DNA"/>
</dbReference>
<reference evidence="1 2" key="1">
    <citation type="submission" date="2017-10" db="EMBL/GenBank/DDBJ databases">
        <title>The draft genome sequence of Lewinella nigricans NBRC 102662.</title>
        <authorList>
            <person name="Wang K."/>
        </authorList>
    </citation>
    <scope>NUCLEOTIDE SEQUENCE [LARGE SCALE GENOMIC DNA]</scope>
    <source>
        <strain evidence="1 2">NBRC 102662</strain>
    </source>
</reference>
<evidence type="ECO:0000313" key="2">
    <source>
        <dbReference type="Proteomes" id="UP000223913"/>
    </source>
</evidence>
<dbReference type="OrthoDB" id="1467713at2"/>
<name>A0A2D0ND95_FLAN2</name>
<proteinExistence type="predicted"/>
<protein>
    <submittedName>
        <fullName evidence="1">Uncharacterized protein</fullName>
    </submittedName>
</protein>
<dbReference type="RefSeq" id="WP_099150361.1">
    <property type="nucleotide sequence ID" value="NZ_PDUD01000018.1"/>
</dbReference>